<evidence type="ECO:0000313" key="1">
    <source>
        <dbReference type="EMBL" id="MDY8111120.1"/>
    </source>
</evidence>
<dbReference type="EMBL" id="JAXLPB010000012">
    <property type="protein sequence ID" value="MDY8111120.1"/>
    <property type="molecule type" value="Genomic_DNA"/>
</dbReference>
<reference evidence="1 2" key="1">
    <citation type="submission" date="2023-12" db="EMBL/GenBank/DDBJ databases">
        <title>Description of Novel Strain Fulvimarina sp. 2208YS6-2-32 isolated from Uroteuthis (Photololigo) edulis.</title>
        <authorList>
            <person name="Park J.-S."/>
        </authorList>
    </citation>
    <scope>NUCLEOTIDE SEQUENCE [LARGE SCALE GENOMIC DNA]</scope>
    <source>
        <strain evidence="1 2">2208YS6-2-32</strain>
    </source>
</reference>
<keyword evidence="2" id="KW-1185">Reference proteome</keyword>
<dbReference type="Proteomes" id="UP001294412">
    <property type="component" value="Unassembled WGS sequence"/>
</dbReference>
<dbReference type="RefSeq" id="WP_322189274.1">
    <property type="nucleotide sequence ID" value="NZ_JAXLPB010000012.1"/>
</dbReference>
<sequence length="60" mass="6363">MNREALRALWEAVNCLGAPDTACITDRAHGYCAAIGDVLELIEAEIAEADDRQGPHALAA</sequence>
<protein>
    <submittedName>
        <fullName evidence="1">Uncharacterized protein</fullName>
    </submittedName>
</protein>
<proteinExistence type="predicted"/>
<organism evidence="1 2">
    <name type="scientific">Fulvimarina uroteuthidis</name>
    <dbReference type="NCBI Taxonomy" id="3098149"/>
    <lineage>
        <taxon>Bacteria</taxon>
        <taxon>Pseudomonadati</taxon>
        <taxon>Pseudomonadota</taxon>
        <taxon>Alphaproteobacteria</taxon>
        <taxon>Hyphomicrobiales</taxon>
        <taxon>Aurantimonadaceae</taxon>
        <taxon>Fulvimarina</taxon>
    </lineage>
</organism>
<name>A0ABU5I6W0_9HYPH</name>
<evidence type="ECO:0000313" key="2">
    <source>
        <dbReference type="Proteomes" id="UP001294412"/>
    </source>
</evidence>
<accession>A0ABU5I6W0</accession>
<comment type="caution">
    <text evidence="1">The sequence shown here is derived from an EMBL/GenBank/DDBJ whole genome shotgun (WGS) entry which is preliminary data.</text>
</comment>
<gene>
    <name evidence="1" type="ORF">U0C82_18525</name>
</gene>